<dbReference type="InterPro" id="IPR005334">
    <property type="entry name" value="Tctex-1-like"/>
</dbReference>
<dbReference type="PANTHER" id="PTHR21255:SF4">
    <property type="entry name" value="DYNEIN LIGHT CHAIN TCTEX-TYPE"/>
    <property type="match status" value="1"/>
</dbReference>
<reference evidence="1" key="1">
    <citation type="submission" date="2006-10" db="EMBL/GenBank/DDBJ databases">
        <authorList>
            <person name="Amadeo P."/>
            <person name="Zhao Q."/>
            <person name="Wortman J."/>
            <person name="Fraser-Liggett C."/>
            <person name="Carlton J."/>
        </authorList>
    </citation>
    <scope>NUCLEOTIDE SEQUENCE</scope>
    <source>
        <strain evidence="1">G3</strain>
    </source>
</reference>
<dbReference type="GO" id="GO:0007018">
    <property type="term" value="P:microtubule-based movement"/>
    <property type="evidence" value="ECO:0000318"/>
    <property type="project" value="GO_Central"/>
</dbReference>
<keyword evidence="2" id="KW-1185">Reference proteome</keyword>
<dbReference type="GO" id="GO:0005868">
    <property type="term" value="C:cytoplasmic dynein complex"/>
    <property type="evidence" value="ECO:0000318"/>
    <property type="project" value="GO_Central"/>
</dbReference>
<dbReference type="VEuPathDB" id="TrichDB:TVAGG3_0114940"/>
<gene>
    <name evidence="1" type="ORF">TVAG_492240</name>
</gene>
<dbReference type="VEuPathDB" id="TrichDB:TVAG_492240"/>
<dbReference type="Gene3D" id="3.30.1140.40">
    <property type="entry name" value="Tctex-1"/>
    <property type="match status" value="1"/>
</dbReference>
<evidence type="ECO:0000313" key="2">
    <source>
        <dbReference type="Proteomes" id="UP000001542"/>
    </source>
</evidence>
<dbReference type="KEGG" id="tva:4745335"/>
<dbReference type="GO" id="GO:0005737">
    <property type="term" value="C:cytoplasm"/>
    <property type="evidence" value="ECO:0000318"/>
    <property type="project" value="GO_Central"/>
</dbReference>
<evidence type="ECO:0008006" key="3">
    <source>
        <dbReference type="Google" id="ProtNLM"/>
    </source>
</evidence>
<dbReference type="EMBL" id="DS114412">
    <property type="protein sequence ID" value="EAX87683.1"/>
    <property type="molecule type" value="Genomic_DNA"/>
</dbReference>
<dbReference type="Proteomes" id="UP000001542">
    <property type="component" value="Unassembled WGS sequence"/>
</dbReference>
<sequence>MEEEDYFFAEEEAEEDVYVESDKRKGLEPLRIAEIRTIMEQEIKFGLNNQTYSQEKAPEIAKIVSNNVLTRIQDFGAPNWKYLTNSIILPKNQTDIDCYSVNLWDDDDDYIVVSQTNDTIRYTMTLWGISCEI</sequence>
<evidence type="ECO:0000313" key="1">
    <source>
        <dbReference type="EMBL" id="EAX87683.1"/>
    </source>
</evidence>
<dbReference type="CDD" id="cd21449">
    <property type="entry name" value="DLC-like_SF"/>
    <property type="match status" value="1"/>
</dbReference>
<dbReference type="RefSeq" id="XP_001300613.1">
    <property type="nucleotide sequence ID" value="XM_001300612.1"/>
</dbReference>
<dbReference type="Pfam" id="PF03645">
    <property type="entry name" value="Tctex-1"/>
    <property type="match status" value="1"/>
</dbReference>
<reference evidence="1" key="2">
    <citation type="journal article" date="2007" name="Science">
        <title>Draft genome sequence of the sexually transmitted pathogen Trichomonas vaginalis.</title>
        <authorList>
            <person name="Carlton J.M."/>
            <person name="Hirt R.P."/>
            <person name="Silva J.C."/>
            <person name="Delcher A.L."/>
            <person name="Schatz M."/>
            <person name="Zhao Q."/>
            <person name="Wortman J.R."/>
            <person name="Bidwell S.L."/>
            <person name="Alsmark U.C.M."/>
            <person name="Besteiro S."/>
            <person name="Sicheritz-Ponten T."/>
            <person name="Noel C.J."/>
            <person name="Dacks J.B."/>
            <person name="Foster P.G."/>
            <person name="Simillion C."/>
            <person name="Van de Peer Y."/>
            <person name="Miranda-Saavedra D."/>
            <person name="Barton G.J."/>
            <person name="Westrop G.D."/>
            <person name="Mueller S."/>
            <person name="Dessi D."/>
            <person name="Fiori P.L."/>
            <person name="Ren Q."/>
            <person name="Paulsen I."/>
            <person name="Zhang H."/>
            <person name="Bastida-Corcuera F.D."/>
            <person name="Simoes-Barbosa A."/>
            <person name="Brown M.T."/>
            <person name="Hayes R.D."/>
            <person name="Mukherjee M."/>
            <person name="Okumura C.Y."/>
            <person name="Schneider R."/>
            <person name="Smith A.J."/>
            <person name="Vanacova S."/>
            <person name="Villalvazo M."/>
            <person name="Haas B.J."/>
            <person name="Pertea M."/>
            <person name="Feldblyum T.V."/>
            <person name="Utterback T.R."/>
            <person name="Shu C.L."/>
            <person name="Osoegawa K."/>
            <person name="de Jong P.J."/>
            <person name="Hrdy I."/>
            <person name="Horvathova L."/>
            <person name="Zubacova Z."/>
            <person name="Dolezal P."/>
            <person name="Malik S.B."/>
            <person name="Logsdon J.M. Jr."/>
            <person name="Henze K."/>
            <person name="Gupta A."/>
            <person name="Wang C.C."/>
            <person name="Dunne R.L."/>
            <person name="Upcroft J.A."/>
            <person name="Upcroft P."/>
            <person name="White O."/>
            <person name="Salzberg S.L."/>
            <person name="Tang P."/>
            <person name="Chiu C.-H."/>
            <person name="Lee Y.-S."/>
            <person name="Embley T.M."/>
            <person name="Coombs G.H."/>
            <person name="Mottram J.C."/>
            <person name="Tachezy J."/>
            <person name="Fraser-Liggett C.M."/>
            <person name="Johnson P.J."/>
        </authorList>
    </citation>
    <scope>NUCLEOTIDE SEQUENCE [LARGE SCALE GENOMIC DNA]</scope>
    <source>
        <strain evidence="1">G3</strain>
    </source>
</reference>
<protein>
    <recommendedName>
        <fullName evidence="3">Tctex-1 family protein</fullName>
    </recommendedName>
</protein>
<dbReference type="InParanoid" id="A2G582"/>
<name>A2G582_TRIV3</name>
<dbReference type="InterPro" id="IPR038586">
    <property type="entry name" value="Tctex-1-like_sf"/>
</dbReference>
<dbReference type="AlphaFoldDB" id="A2G582"/>
<dbReference type="GO" id="GO:0045505">
    <property type="term" value="F:dynein intermediate chain binding"/>
    <property type="evidence" value="ECO:0000318"/>
    <property type="project" value="GO_Central"/>
</dbReference>
<dbReference type="SMR" id="A2G582"/>
<dbReference type="PANTHER" id="PTHR21255">
    <property type="entry name" value="T-COMPLEX-ASSOCIATED-TESTIS-EXPRESSED 1/ DYNEIN LIGHT CHAIN"/>
    <property type="match status" value="1"/>
</dbReference>
<proteinExistence type="predicted"/>
<dbReference type="STRING" id="5722.A2G582"/>
<dbReference type="OrthoDB" id="10248487at2759"/>
<organism evidence="1 2">
    <name type="scientific">Trichomonas vaginalis (strain ATCC PRA-98 / G3)</name>
    <dbReference type="NCBI Taxonomy" id="412133"/>
    <lineage>
        <taxon>Eukaryota</taxon>
        <taxon>Metamonada</taxon>
        <taxon>Parabasalia</taxon>
        <taxon>Trichomonadida</taxon>
        <taxon>Trichomonadidae</taxon>
        <taxon>Trichomonas</taxon>
    </lineage>
</organism>
<accession>A2G582</accession>